<name>A0ABP0LG73_9DINO</name>
<gene>
    <name evidence="1" type="ORF">CCMP2556_LOCUS20939</name>
</gene>
<evidence type="ECO:0000313" key="2">
    <source>
        <dbReference type="Proteomes" id="UP001642484"/>
    </source>
</evidence>
<comment type="caution">
    <text evidence="1">The sequence shown here is derived from an EMBL/GenBank/DDBJ whole genome shotgun (WGS) entry which is preliminary data.</text>
</comment>
<evidence type="ECO:0000313" key="1">
    <source>
        <dbReference type="EMBL" id="CAK9038173.1"/>
    </source>
</evidence>
<proteinExistence type="predicted"/>
<reference evidence="1 2" key="1">
    <citation type="submission" date="2024-02" db="EMBL/GenBank/DDBJ databases">
        <authorList>
            <person name="Chen Y."/>
            <person name="Shah S."/>
            <person name="Dougan E. K."/>
            <person name="Thang M."/>
            <person name="Chan C."/>
        </authorList>
    </citation>
    <scope>NUCLEOTIDE SEQUENCE [LARGE SCALE GENOMIC DNA]</scope>
</reference>
<organism evidence="1 2">
    <name type="scientific">Durusdinium trenchii</name>
    <dbReference type="NCBI Taxonomy" id="1381693"/>
    <lineage>
        <taxon>Eukaryota</taxon>
        <taxon>Sar</taxon>
        <taxon>Alveolata</taxon>
        <taxon>Dinophyceae</taxon>
        <taxon>Suessiales</taxon>
        <taxon>Symbiodiniaceae</taxon>
        <taxon>Durusdinium</taxon>
    </lineage>
</organism>
<protein>
    <submittedName>
        <fullName evidence="1">Uncharacterized protein</fullName>
    </submittedName>
</protein>
<keyword evidence="2" id="KW-1185">Reference proteome</keyword>
<dbReference type="Proteomes" id="UP001642484">
    <property type="component" value="Unassembled WGS sequence"/>
</dbReference>
<sequence length="191" mass="20777">MAPSRSYIAPFPRPSSAPSARGTSRASSAARLRHILSAEVGIEVTPACEGSTRHCSAVDGGDHLEGTGRQSLSPWRRNLGVRPTSCTSRKSAWTPDGRRRDRWMPKLTRQQRAWGAKEKLDRLSAPALRELRMNLANVRAWMQSGQVVEKAVEVQKEEEPLGGPMGRGAGDLRPCEPTRGRGRGRGSGAPC</sequence>
<accession>A0ABP0LG73</accession>
<dbReference type="EMBL" id="CAXAMN010012436">
    <property type="protein sequence ID" value="CAK9038173.1"/>
    <property type="molecule type" value="Genomic_DNA"/>
</dbReference>